<evidence type="ECO:0000313" key="1">
    <source>
        <dbReference type="EMBL" id="GMF24530.1"/>
    </source>
</evidence>
<keyword evidence="2" id="KW-1185">Reference proteome</keyword>
<comment type="caution">
    <text evidence="1">The sequence shown here is derived from an EMBL/GenBank/DDBJ whole genome shotgun (WGS) entry which is preliminary data.</text>
</comment>
<sequence length="579" mass="64241">MPLQRALNRLRQMNRPISEEDWLLISEMEGITNQLAQFSQSEEQMGMILSPYSLLFHKFISLSAGAKSIDCLIISVVRVAVQSRASELTHAEPHHNLAFALVSFFYSRHGEHATYDVTHHCVFREERPRLSKNSTATPPAPVNDDEPCQDANVLRCNQNGAFPDYSRIFHVFADASGRQIGGLVVQDKRVIACLFAAGLPLYNLESDTKRFGSMAKRIDDFSQLATTEDLCVTMIQHDMNRIYPTLYRLVCALSVTSAGVERSSSAKKRVKTRLRTTLGDAWLGNLLLLTLKSDLTKTMDKDAVIEAFNEMAHHRAPPPSNLRAGFVPGRVSLSEMLNDILYPHTQRRPSKNSTPKREGHEPSGDMLVLSFFDFPNMAEAARRLAACSDAGAIAAELRAILPGLSDAQDRRAAVDDVVAVLVAERELCAAATQTLFSEISGDLSAREVHLELLDAVLGWATQEAVEQGHWVLEILQQYFQVATRRLGDGGDVRRWLKWGDQVLEVVHKNAALLETWETQRTGEGVEKSCAAWRNCVVALASSLLQLSSKVEGGEGATPDLKTVTFVWKVGLDRYRAVDS</sequence>
<organism evidence="1 2">
    <name type="scientific">Phytophthora fragariaefolia</name>
    <dbReference type="NCBI Taxonomy" id="1490495"/>
    <lineage>
        <taxon>Eukaryota</taxon>
        <taxon>Sar</taxon>
        <taxon>Stramenopiles</taxon>
        <taxon>Oomycota</taxon>
        <taxon>Peronosporomycetes</taxon>
        <taxon>Peronosporales</taxon>
        <taxon>Peronosporaceae</taxon>
        <taxon>Phytophthora</taxon>
    </lineage>
</organism>
<evidence type="ECO:0000313" key="2">
    <source>
        <dbReference type="Proteomes" id="UP001165121"/>
    </source>
</evidence>
<gene>
    <name evidence="1" type="ORF">Pfra01_000413100</name>
</gene>
<protein>
    <submittedName>
        <fullName evidence="1">Unnamed protein product</fullName>
    </submittedName>
</protein>
<accession>A0A9W6TXP1</accession>
<proteinExistence type="predicted"/>
<name>A0A9W6TXP1_9STRA</name>
<dbReference type="Proteomes" id="UP001165121">
    <property type="component" value="Unassembled WGS sequence"/>
</dbReference>
<dbReference type="EMBL" id="BSXT01000332">
    <property type="protein sequence ID" value="GMF24530.1"/>
    <property type="molecule type" value="Genomic_DNA"/>
</dbReference>
<dbReference type="AlphaFoldDB" id="A0A9W6TXP1"/>
<reference evidence="1" key="1">
    <citation type="submission" date="2023-04" db="EMBL/GenBank/DDBJ databases">
        <title>Phytophthora fragariaefolia NBRC 109709.</title>
        <authorList>
            <person name="Ichikawa N."/>
            <person name="Sato H."/>
            <person name="Tonouchi N."/>
        </authorList>
    </citation>
    <scope>NUCLEOTIDE SEQUENCE</scope>
    <source>
        <strain evidence="1">NBRC 109709</strain>
    </source>
</reference>
<dbReference type="OrthoDB" id="125341at2759"/>